<dbReference type="EMBL" id="JAJFAZ020000003">
    <property type="protein sequence ID" value="KAI5341495.1"/>
    <property type="molecule type" value="Genomic_DNA"/>
</dbReference>
<comment type="caution">
    <text evidence="2">The sequence shown here is derived from an EMBL/GenBank/DDBJ whole genome shotgun (WGS) entry which is preliminary data.</text>
</comment>
<protein>
    <submittedName>
        <fullName evidence="2">Uncharacterized protein</fullName>
    </submittedName>
</protein>
<feature type="transmembrane region" description="Helical" evidence="1">
    <location>
        <begin position="54"/>
        <end position="78"/>
    </location>
</feature>
<keyword evidence="1" id="KW-0812">Transmembrane</keyword>
<name>A0AAD4WDE2_PRUDU</name>
<keyword evidence="1" id="KW-1133">Transmembrane helix</keyword>
<evidence type="ECO:0000313" key="2">
    <source>
        <dbReference type="EMBL" id="KAI5341495.1"/>
    </source>
</evidence>
<dbReference type="AlphaFoldDB" id="A0AAD4WDE2"/>
<dbReference type="Proteomes" id="UP001054821">
    <property type="component" value="Chromosome 3"/>
</dbReference>
<proteinExistence type="predicted"/>
<evidence type="ECO:0000256" key="1">
    <source>
        <dbReference type="SAM" id="Phobius"/>
    </source>
</evidence>
<accession>A0AAD4WDE2</accession>
<organism evidence="2 3">
    <name type="scientific">Prunus dulcis</name>
    <name type="common">Almond</name>
    <name type="synonym">Amygdalus dulcis</name>
    <dbReference type="NCBI Taxonomy" id="3755"/>
    <lineage>
        <taxon>Eukaryota</taxon>
        <taxon>Viridiplantae</taxon>
        <taxon>Streptophyta</taxon>
        <taxon>Embryophyta</taxon>
        <taxon>Tracheophyta</taxon>
        <taxon>Spermatophyta</taxon>
        <taxon>Magnoliopsida</taxon>
        <taxon>eudicotyledons</taxon>
        <taxon>Gunneridae</taxon>
        <taxon>Pentapetalae</taxon>
        <taxon>rosids</taxon>
        <taxon>fabids</taxon>
        <taxon>Rosales</taxon>
        <taxon>Rosaceae</taxon>
        <taxon>Amygdaloideae</taxon>
        <taxon>Amygdaleae</taxon>
        <taxon>Prunus</taxon>
    </lineage>
</organism>
<sequence>MRNNCLNWGVEGDGEFTRLCNTEGDGDGRKVLATPIADSSLYWWFGHHVRKEHYLYSVVVISGLVTMAAQLLGFSFFFPDIAADDPRPSEEEQ</sequence>
<gene>
    <name evidence="2" type="ORF">L3X38_020769</name>
</gene>
<reference evidence="2 3" key="1">
    <citation type="journal article" date="2022" name="G3 (Bethesda)">
        <title>Whole-genome sequence and methylome profiling of the almond [Prunus dulcis (Mill.) D.A. Webb] cultivar 'Nonpareil'.</title>
        <authorList>
            <person name="D'Amico-Willman K.M."/>
            <person name="Ouma W.Z."/>
            <person name="Meulia T."/>
            <person name="Sideli G.M."/>
            <person name="Gradziel T.M."/>
            <person name="Fresnedo-Ramirez J."/>
        </authorList>
    </citation>
    <scope>NUCLEOTIDE SEQUENCE [LARGE SCALE GENOMIC DNA]</scope>
    <source>
        <strain evidence="2">Clone GOH B32 T37-40</strain>
    </source>
</reference>
<keyword evidence="1" id="KW-0472">Membrane</keyword>
<evidence type="ECO:0000313" key="3">
    <source>
        <dbReference type="Proteomes" id="UP001054821"/>
    </source>
</evidence>
<keyword evidence="3" id="KW-1185">Reference proteome</keyword>